<feature type="signal peptide" evidence="2">
    <location>
        <begin position="1"/>
        <end position="21"/>
    </location>
</feature>
<evidence type="ECO:0000259" key="3">
    <source>
        <dbReference type="Pfam" id="PF03734"/>
    </source>
</evidence>
<accession>A0A931BC76</accession>
<evidence type="ECO:0000313" key="5">
    <source>
        <dbReference type="EMBL" id="MBF9072931.1"/>
    </source>
</evidence>
<evidence type="ECO:0000313" key="4">
    <source>
        <dbReference type="EMBL" id="MBF9072120.1"/>
    </source>
</evidence>
<protein>
    <recommendedName>
        <fullName evidence="3">L,D-TPase catalytic domain-containing protein</fullName>
    </recommendedName>
</protein>
<dbReference type="CDD" id="cd16913">
    <property type="entry name" value="YkuD_like"/>
    <property type="match status" value="1"/>
</dbReference>
<feature type="compositionally biased region" description="Low complexity" evidence="1">
    <location>
        <begin position="32"/>
        <end position="45"/>
    </location>
</feature>
<dbReference type="EMBL" id="JADPRT010000019">
    <property type="protein sequence ID" value="MBF9072931.1"/>
    <property type="molecule type" value="Genomic_DNA"/>
</dbReference>
<feature type="chain" id="PRO_5038324861" description="L,D-TPase catalytic domain-containing protein" evidence="2">
    <location>
        <begin position="22"/>
        <end position="260"/>
    </location>
</feature>
<dbReference type="InterPro" id="IPR005490">
    <property type="entry name" value="LD_TPept_cat_dom"/>
</dbReference>
<comment type="caution">
    <text evidence="5">The sequence shown here is derived from an EMBL/GenBank/DDBJ whole genome shotgun (WGS) entry which is preliminary data.</text>
</comment>
<keyword evidence="2" id="KW-0732">Signal</keyword>
<feature type="domain" description="L,D-TPase catalytic" evidence="3">
    <location>
        <begin position="90"/>
        <end position="251"/>
    </location>
</feature>
<proteinExistence type="predicted"/>
<reference evidence="5" key="1">
    <citation type="submission" date="2020-11" db="EMBL/GenBank/DDBJ databases">
        <title>Isolation and identification of active actinomycetes.</title>
        <authorList>
            <person name="Yu B."/>
        </authorList>
    </citation>
    <scope>NUCLEOTIDE SEQUENCE</scope>
    <source>
        <strain evidence="5">NEAU-YB345</strain>
    </source>
</reference>
<dbReference type="EMBL" id="JADPRT010000015">
    <property type="protein sequence ID" value="MBF9072120.1"/>
    <property type="molecule type" value="Genomic_DNA"/>
</dbReference>
<organism evidence="5 6">
    <name type="scientific">Streptacidiphilus fuscans</name>
    <dbReference type="NCBI Taxonomy" id="2789292"/>
    <lineage>
        <taxon>Bacteria</taxon>
        <taxon>Bacillati</taxon>
        <taxon>Actinomycetota</taxon>
        <taxon>Actinomycetes</taxon>
        <taxon>Kitasatosporales</taxon>
        <taxon>Streptomycetaceae</taxon>
        <taxon>Streptacidiphilus</taxon>
    </lineage>
</organism>
<dbReference type="PANTHER" id="PTHR38589">
    <property type="entry name" value="BLR0621 PROTEIN"/>
    <property type="match status" value="1"/>
</dbReference>
<dbReference type="PANTHER" id="PTHR38589:SF1">
    <property type="entry name" value="BLR0621 PROTEIN"/>
    <property type="match status" value="1"/>
</dbReference>
<gene>
    <name evidence="4" type="ORF">I2501_29255</name>
    <name evidence="5" type="ORF">I2501_33445</name>
</gene>
<dbReference type="Pfam" id="PF03734">
    <property type="entry name" value="YkuD"/>
    <property type="match status" value="1"/>
</dbReference>
<feature type="region of interest" description="Disordered" evidence="1">
    <location>
        <begin position="31"/>
        <end position="58"/>
    </location>
</feature>
<keyword evidence="6" id="KW-1185">Reference proteome</keyword>
<sequence length="260" mass="26635">MRRTSFLGVGSVAAVAVMAVAGLMHPHHTDSADAQAAASAAPVPARTGQGDASRSVDRAAPASELRQLPGLGQGFLGQIPADAQQVLLVTGKGRNQNTGTAVLYTRAADGSWLPGPTWPARNALDGWTTDHHAGDLHSPIGVFSLTDAGGLDANPGTKLPYLHSTAFTSPGTGFEGESLADAFDYVVAINYNHVPGTSPLSPERPMGASRGGGIWVHVDHGGPTHGCVALAKPDMAILLRDLDPGKHPVIVMGDAASLAQ</sequence>
<dbReference type="AlphaFoldDB" id="A0A931BC76"/>
<evidence type="ECO:0000256" key="2">
    <source>
        <dbReference type="SAM" id="SignalP"/>
    </source>
</evidence>
<name>A0A931BC76_9ACTN</name>
<dbReference type="GO" id="GO:0016740">
    <property type="term" value="F:transferase activity"/>
    <property type="evidence" value="ECO:0007669"/>
    <property type="project" value="InterPro"/>
</dbReference>
<evidence type="ECO:0000256" key="1">
    <source>
        <dbReference type="SAM" id="MobiDB-lite"/>
    </source>
</evidence>
<evidence type="ECO:0000313" key="6">
    <source>
        <dbReference type="Proteomes" id="UP000657385"/>
    </source>
</evidence>
<dbReference type="Proteomes" id="UP000657385">
    <property type="component" value="Unassembled WGS sequence"/>
</dbReference>